<name>A0A8H4RXD1_9HELO</name>
<sequence>MATADLPPFLARCLPQPSLELSSRYDICFRHPGYNTSNLLLTLPRVDSIAAADATPAYGIHHRTALLACQIIAGNAFNNSRFAADREGRQPVQVPLDGILTDSQYYFIVDGSDLYPIVPSFQDWQFPHDHIPDLWPIPVASSTTTCSITNTDYAIDRAYLVPQKERTWYKDNDMSRYGVGLPDIDNRVNILPLRKDIHHCFDNRWFVIVPKIVKVETESATPSIQYITHIISREAARIWPIYHNILVKSLHNSSSAYLFARFAWAILFRVKYFIINGRPRYVIQIYKDKEGEIEYKAEHLTGMMLSSKYGGGGSQAATPKKRKFEPGSVANDEENPIESSGEDSDTSIEEMDGL</sequence>
<proteinExistence type="predicted"/>
<dbReference type="AlphaFoldDB" id="A0A8H4RXD1"/>
<dbReference type="Pfam" id="PF13391">
    <property type="entry name" value="HNH_2"/>
    <property type="match status" value="1"/>
</dbReference>
<feature type="domain" description="HNH nuclease" evidence="2">
    <location>
        <begin position="146"/>
        <end position="209"/>
    </location>
</feature>
<dbReference type="Proteomes" id="UP000566819">
    <property type="component" value="Unassembled WGS sequence"/>
</dbReference>
<protein>
    <recommendedName>
        <fullName evidence="2">HNH nuclease domain-containing protein</fullName>
    </recommendedName>
</protein>
<comment type="caution">
    <text evidence="3">The sequence shown here is derived from an EMBL/GenBank/DDBJ whole genome shotgun (WGS) entry which is preliminary data.</text>
</comment>
<evidence type="ECO:0000256" key="1">
    <source>
        <dbReference type="SAM" id="MobiDB-lite"/>
    </source>
</evidence>
<gene>
    <name evidence="3" type="ORF">G7Y89_g883</name>
</gene>
<dbReference type="InterPro" id="IPR003615">
    <property type="entry name" value="HNH_nuc"/>
</dbReference>
<evidence type="ECO:0000259" key="2">
    <source>
        <dbReference type="Pfam" id="PF13391"/>
    </source>
</evidence>
<reference evidence="3 4" key="1">
    <citation type="submission" date="2020-03" db="EMBL/GenBank/DDBJ databases">
        <title>Draft Genome Sequence of Cudoniella acicularis.</title>
        <authorList>
            <person name="Buettner E."/>
            <person name="Kellner H."/>
        </authorList>
    </citation>
    <scope>NUCLEOTIDE SEQUENCE [LARGE SCALE GENOMIC DNA]</scope>
    <source>
        <strain evidence="3 4">DSM 108380</strain>
    </source>
</reference>
<accession>A0A8H4RXD1</accession>
<feature type="region of interest" description="Disordered" evidence="1">
    <location>
        <begin position="309"/>
        <end position="354"/>
    </location>
</feature>
<keyword evidence="4" id="KW-1185">Reference proteome</keyword>
<dbReference type="OrthoDB" id="2142759at2759"/>
<organism evidence="3 4">
    <name type="scientific">Cudoniella acicularis</name>
    <dbReference type="NCBI Taxonomy" id="354080"/>
    <lineage>
        <taxon>Eukaryota</taxon>
        <taxon>Fungi</taxon>
        <taxon>Dikarya</taxon>
        <taxon>Ascomycota</taxon>
        <taxon>Pezizomycotina</taxon>
        <taxon>Leotiomycetes</taxon>
        <taxon>Helotiales</taxon>
        <taxon>Tricladiaceae</taxon>
        <taxon>Cudoniella</taxon>
    </lineage>
</organism>
<feature type="compositionally biased region" description="Acidic residues" evidence="1">
    <location>
        <begin position="331"/>
        <end position="354"/>
    </location>
</feature>
<evidence type="ECO:0000313" key="4">
    <source>
        <dbReference type="Proteomes" id="UP000566819"/>
    </source>
</evidence>
<evidence type="ECO:0000313" key="3">
    <source>
        <dbReference type="EMBL" id="KAF4637201.1"/>
    </source>
</evidence>
<dbReference type="EMBL" id="JAAMPI010000031">
    <property type="protein sequence ID" value="KAF4637201.1"/>
    <property type="molecule type" value="Genomic_DNA"/>
</dbReference>